<dbReference type="InterPro" id="IPR051071">
    <property type="entry name" value="LRR-bact_E3_ubiq_ligases"/>
</dbReference>
<dbReference type="STRING" id="138074.SYMBAF_210006"/>
<evidence type="ECO:0000256" key="6">
    <source>
        <dbReference type="ARBA" id="ARBA00022525"/>
    </source>
</evidence>
<feature type="active site" description="Glycyl thioester intermediate" evidence="14">
    <location>
        <position position="331"/>
    </location>
</feature>
<dbReference type="InterPro" id="IPR003591">
    <property type="entry name" value="Leu-rich_rpt_typical-subtyp"/>
</dbReference>
<keyword evidence="11 14" id="KW-0832">Ubl conjugation</keyword>
<evidence type="ECO:0000256" key="7">
    <source>
        <dbReference type="ARBA" id="ARBA00022614"/>
    </source>
</evidence>
<evidence type="ECO:0000256" key="3">
    <source>
        <dbReference type="ARBA" id="ARBA00004613"/>
    </source>
</evidence>
<evidence type="ECO:0000256" key="4">
    <source>
        <dbReference type="ARBA" id="ARBA00009868"/>
    </source>
</evidence>
<dbReference type="PROSITE" id="PS51450">
    <property type="entry name" value="LRR"/>
    <property type="match status" value="1"/>
</dbReference>
<keyword evidence="10 14" id="KW-0833">Ubl conjugation pathway</keyword>
<name>A0A068Z9E6_9GAMM</name>
<accession>A0A068Z9E6</accession>
<dbReference type="EMBL" id="CP050856">
    <property type="protein sequence ID" value="QLH64489.1"/>
    <property type="molecule type" value="Genomic_DNA"/>
</dbReference>
<feature type="compositionally biased region" description="Polar residues" evidence="15">
    <location>
        <begin position="15"/>
        <end position="32"/>
    </location>
</feature>
<gene>
    <name evidence="17" type="ORF">SYMBAF_16850</name>
</gene>
<dbReference type="Gene3D" id="1.20.58.360">
    <property type="entry name" value="Shigella T3SS effector IpaH defines"/>
    <property type="match status" value="1"/>
</dbReference>
<keyword evidence="13 14" id="KW-1035">Host cytoplasm</keyword>
<protein>
    <recommendedName>
        <fullName evidence="5">RING-type E3 ubiquitin transferase</fullName>
        <ecNumber evidence="5">2.3.2.27</ecNumber>
    </recommendedName>
</protein>
<evidence type="ECO:0000256" key="12">
    <source>
        <dbReference type="ARBA" id="ARBA00023026"/>
    </source>
</evidence>
<evidence type="ECO:0000256" key="1">
    <source>
        <dbReference type="ARBA" id="ARBA00000900"/>
    </source>
</evidence>
<comment type="catalytic activity">
    <reaction evidence="1">
        <text>S-ubiquitinyl-[E2 ubiquitin-conjugating enzyme]-L-cysteine + [acceptor protein]-L-lysine = [E2 ubiquitin-conjugating enzyme]-L-cysteine + N(6)-ubiquitinyl-[acceptor protein]-L-lysine.</text>
        <dbReference type="EC" id="2.3.2.27"/>
    </reaction>
</comment>
<dbReference type="InterPro" id="IPR001611">
    <property type="entry name" value="Leu-rich_rpt"/>
</dbReference>
<evidence type="ECO:0000256" key="9">
    <source>
        <dbReference type="ARBA" id="ARBA00022737"/>
    </source>
</evidence>
<reference evidence="17 18" key="1">
    <citation type="journal article" date="2014" name="Genome Announc.">
        <title>Whole-Genome Sequence of Serratia symbiotica Strain CWBI-2.3T, a Free-Living Symbiont of the Black Bean Aphid Aphis fabae.</title>
        <authorList>
            <person name="Foray V."/>
            <person name="Grigorescu A.S."/>
            <person name="Sabri A."/>
            <person name="Haubruge E."/>
            <person name="Lognay G."/>
            <person name="Francis F."/>
            <person name="Fauconnier M.L."/>
            <person name="Hance T."/>
            <person name="Thonart P."/>
        </authorList>
    </citation>
    <scope>NUCLEOTIDE SEQUENCE [LARGE SCALE GENOMIC DNA]</scope>
    <source>
        <strain evidence="17">CWBI-2.3</strain>
        <plasmid evidence="17 18">pSsAf2.3-1</plasmid>
    </source>
</reference>
<keyword evidence="17" id="KW-0614">Plasmid</keyword>
<dbReference type="Gene3D" id="1.20.58.90">
    <property type="match status" value="1"/>
</dbReference>
<dbReference type="PANTHER" id="PTHR47114:SF2">
    <property type="entry name" value="OLIGODENDROCYTE-MYELIN GLYCOPROTEIN"/>
    <property type="match status" value="1"/>
</dbReference>
<dbReference type="PANTHER" id="PTHR47114">
    <property type="match status" value="1"/>
</dbReference>
<geneLocation type="plasmid" evidence="17 18">
    <name>pSsAf2.3-1</name>
</geneLocation>
<evidence type="ECO:0000313" key="18">
    <source>
        <dbReference type="Proteomes" id="UP000042738"/>
    </source>
</evidence>
<dbReference type="InterPro" id="IPR032674">
    <property type="entry name" value="LRR_E3_ligase_N"/>
</dbReference>
<dbReference type="Pfam" id="PF12468">
    <property type="entry name" value="LRR_TTSS"/>
    <property type="match status" value="1"/>
</dbReference>
<dbReference type="EC" id="2.3.2.27" evidence="5"/>
<evidence type="ECO:0000259" key="16">
    <source>
        <dbReference type="PROSITE" id="PS52053"/>
    </source>
</evidence>
<feature type="region of interest" description="Disordered" evidence="15">
    <location>
        <begin position="773"/>
        <end position="825"/>
    </location>
</feature>
<keyword evidence="6 14" id="KW-0964">Secreted</keyword>
<dbReference type="InterPro" id="IPR029487">
    <property type="entry name" value="NEL_dom"/>
</dbReference>
<feature type="region of interest" description="Disordered" evidence="15">
    <location>
        <begin position="1"/>
        <end position="32"/>
    </location>
</feature>
<organism evidence="17 18">
    <name type="scientific">Serratia symbiotica</name>
    <dbReference type="NCBI Taxonomy" id="138074"/>
    <lineage>
        <taxon>Bacteria</taxon>
        <taxon>Pseudomonadati</taxon>
        <taxon>Pseudomonadota</taxon>
        <taxon>Gammaproteobacteria</taxon>
        <taxon>Enterobacterales</taxon>
        <taxon>Yersiniaceae</taxon>
        <taxon>Serratia</taxon>
    </lineage>
</organism>
<dbReference type="GO" id="GO:0061630">
    <property type="term" value="F:ubiquitin protein ligase activity"/>
    <property type="evidence" value="ECO:0007669"/>
    <property type="project" value="UniProtKB-EC"/>
</dbReference>
<evidence type="ECO:0000256" key="14">
    <source>
        <dbReference type="PROSITE-ProRule" id="PRU01398"/>
    </source>
</evidence>
<dbReference type="GO" id="GO:0030430">
    <property type="term" value="C:host cell cytoplasm"/>
    <property type="evidence" value="ECO:0007669"/>
    <property type="project" value="UniProtKB-SubCell"/>
</dbReference>
<dbReference type="SMART" id="SM00364">
    <property type="entry name" value="LRR_BAC"/>
    <property type="match status" value="5"/>
</dbReference>
<dbReference type="Proteomes" id="UP000042738">
    <property type="component" value="Plasmid pSsAf2.3-1"/>
</dbReference>
<comment type="similarity">
    <text evidence="4 14">Belongs to the LRR-containing bacterial E3 ligase family.</text>
</comment>
<keyword evidence="7" id="KW-0433">Leucine-rich repeat</keyword>
<dbReference type="GO" id="GO:0016567">
    <property type="term" value="P:protein ubiquitination"/>
    <property type="evidence" value="ECO:0007669"/>
    <property type="project" value="InterPro"/>
</dbReference>
<evidence type="ECO:0000256" key="5">
    <source>
        <dbReference type="ARBA" id="ARBA00012483"/>
    </source>
</evidence>
<dbReference type="Gene3D" id="1.20.1270.130">
    <property type="entry name" value="Shigella T3SS effector IpaH domain"/>
    <property type="match status" value="1"/>
</dbReference>
<dbReference type="PROSITE" id="PS52053">
    <property type="entry name" value="NEL"/>
    <property type="match status" value="1"/>
</dbReference>
<evidence type="ECO:0000256" key="13">
    <source>
        <dbReference type="ARBA" id="ARBA00023200"/>
    </source>
</evidence>
<sequence>MLPVNNNPDLPVQTYLRSTGDAPSSSSVSQTATVPLRPDEYYALWSEWEENAMPGMGEKRDIAVARMRECQETGRELLDLAELQLSSLPELLPPQIRELIAYGNHLSKLPDNLPETLIVINASDNEFTEIPVNLPHRLIDLSLENNQIERIPGNLLDNIEELNLAENNLSTLPGNLPDNLRHLDLQYNQLHTLPTSIWRLSPDMEIFVEGNPLSERSIRGLIDIDQLADYTGPQIFFSLSEDGSGVAPRPLTESVRDWLSAQSSDSTWAAIEKEENAATFSAFLSRLGETQNAQENPAFKARVSDWLTRLAETPALRETTFTVAQEATTSCEDRVTLAWNDMQKVALVYDVENGAWDDRLPELMIVGCEMFRLEQLEQVARDKVNTLRFVDEVEVYLAYQTGLRDALRLTSAGERMRYGDVSGVTQEDLDRALVQVREREKRAFPTWLAQWTPWKTALYRASPGFVHNMQEQQTRVLNDRYQHRVDAELKAAGVEGIADAEATVGKKVWDEMTGENDTALTRAFLQNRYRALMADKRPEQALKAVTELTSVAASAPAVAAMAVRPGNVNEAHPGSLLAARVAEGGMAPLAEAWVSLLHLLYENKYLDKEGVISALLPHKKQDRVGSLAHAIAGAAWNSEAATKLCALLSDVAGSDENSRQDIMARLSLKLPGDRFSQLNPDQAADFYERAKKADKLSRNEAAKAHLKEGGLIPESRELYRMVSRAQTGVWRTKNPKSSFEALQEEIKEKITPQVLVLLHTAMAREKAELDRAKITTREQLDGQGKEAKKRTQQAPPHIQNRQEETVDWEMAQAAKRQRNQEEVAG</sequence>
<proteinExistence type="inferred from homology"/>
<dbReference type="Gene3D" id="3.80.10.10">
    <property type="entry name" value="Ribonuclease Inhibitor"/>
    <property type="match status" value="1"/>
</dbReference>
<feature type="compositionally biased region" description="Basic and acidic residues" evidence="15">
    <location>
        <begin position="773"/>
        <end position="786"/>
    </location>
</feature>
<evidence type="ECO:0000256" key="8">
    <source>
        <dbReference type="ARBA" id="ARBA00022679"/>
    </source>
</evidence>
<keyword evidence="12" id="KW-0843">Virulence</keyword>
<comment type="PTM">
    <text evidence="14">Ubiquitinated in the presence of host E1 ubiquitin-activating enzyme, E2 ubiquitin-conjugating enzyme and ubiquitin.</text>
</comment>
<feature type="domain" description="NEL" evidence="16">
    <location>
        <begin position="250"/>
        <end position="540"/>
    </location>
</feature>
<evidence type="ECO:0000256" key="11">
    <source>
        <dbReference type="ARBA" id="ARBA00022843"/>
    </source>
</evidence>
<dbReference type="SMART" id="SM00369">
    <property type="entry name" value="LRR_TYP"/>
    <property type="match status" value="2"/>
</dbReference>
<evidence type="ECO:0000256" key="15">
    <source>
        <dbReference type="SAM" id="MobiDB-lite"/>
    </source>
</evidence>
<keyword evidence="8 14" id="KW-0808">Transferase</keyword>
<evidence type="ECO:0000313" key="17">
    <source>
        <dbReference type="EMBL" id="QLH64489.1"/>
    </source>
</evidence>
<dbReference type="SUPFAM" id="SSF52058">
    <property type="entry name" value="L domain-like"/>
    <property type="match status" value="1"/>
</dbReference>
<dbReference type="InterPro" id="IPR032675">
    <property type="entry name" value="LRR_dom_sf"/>
</dbReference>
<evidence type="ECO:0000256" key="2">
    <source>
        <dbReference type="ARBA" id="ARBA00004192"/>
    </source>
</evidence>
<dbReference type="GO" id="GO:0005576">
    <property type="term" value="C:extracellular region"/>
    <property type="evidence" value="ECO:0007669"/>
    <property type="project" value="UniProtKB-SubCell"/>
</dbReference>
<evidence type="ECO:0000256" key="10">
    <source>
        <dbReference type="ARBA" id="ARBA00022786"/>
    </source>
</evidence>
<comment type="subcellular location">
    <subcellularLocation>
        <location evidence="2">Host cytoplasm</location>
    </subcellularLocation>
    <subcellularLocation>
        <location evidence="3">Secreted</location>
    </subcellularLocation>
</comment>
<keyword evidence="9" id="KW-0677">Repeat</keyword>
<dbReference type="AlphaFoldDB" id="A0A068Z9E6"/>
<dbReference type="Pfam" id="PF14496">
    <property type="entry name" value="NEL"/>
    <property type="match status" value="1"/>
</dbReference>